<protein>
    <recommendedName>
        <fullName evidence="4">RHS repeat-associated core domain-containing protein</fullName>
    </recommendedName>
</protein>
<evidence type="ECO:0000313" key="2">
    <source>
        <dbReference type="EMBL" id="OUM23825.1"/>
    </source>
</evidence>
<evidence type="ECO:0008006" key="4">
    <source>
        <dbReference type="Google" id="ProtNLM"/>
    </source>
</evidence>
<feature type="region of interest" description="Disordered" evidence="1">
    <location>
        <begin position="108"/>
        <end position="133"/>
    </location>
</feature>
<dbReference type="EMBL" id="NFSB01000090">
    <property type="protein sequence ID" value="OUM23825.1"/>
    <property type="molecule type" value="Genomic_DNA"/>
</dbReference>
<feature type="compositionally biased region" description="Low complexity" evidence="1">
    <location>
        <begin position="108"/>
        <end position="120"/>
    </location>
</feature>
<proteinExistence type="predicted"/>
<organism evidence="2 3">
    <name type="scientific">Pseudomonas putida</name>
    <name type="common">Arthrobacter siderocapsulatus</name>
    <dbReference type="NCBI Taxonomy" id="303"/>
    <lineage>
        <taxon>Bacteria</taxon>
        <taxon>Pseudomonadati</taxon>
        <taxon>Pseudomonadota</taxon>
        <taxon>Gammaproteobacteria</taxon>
        <taxon>Pseudomonadales</taxon>
        <taxon>Pseudomonadaceae</taxon>
        <taxon>Pseudomonas</taxon>
    </lineage>
</organism>
<dbReference type="InterPro" id="IPR022385">
    <property type="entry name" value="Rhs_assc_core"/>
</dbReference>
<accession>A0A1Y3KDV5</accession>
<name>A0A1Y3KDV5_PSEPU</name>
<sequence>MLGYNGEREDCRSGTYLLGNGYRAYSPALRRFLSPDGWSPFGAGGPNAYSYCSGDPVMGLDPSGHADLSGLRNVSQELLQQSRRAGVQRAQRQTAEQRVEALRARLQQRQQTQAHRPTQPVTQTLRNPMSQPGTEYLANRVAPAGSTDQQLPLANGARTPPRHEAAGLQPLDLAQAESLYQQLIEMNRHEQNFSQNLSYLAEGTELRLSYERDMSNIRAHADQIRSRLGVDALSWFHF</sequence>
<dbReference type="Proteomes" id="UP000196082">
    <property type="component" value="Unassembled WGS sequence"/>
</dbReference>
<dbReference type="Gene3D" id="2.180.10.10">
    <property type="entry name" value="RHS repeat-associated core"/>
    <property type="match status" value="1"/>
</dbReference>
<dbReference type="AlphaFoldDB" id="A0A1Y3KDV5"/>
<evidence type="ECO:0000256" key="1">
    <source>
        <dbReference type="SAM" id="MobiDB-lite"/>
    </source>
</evidence>
<evidence type="ECO:0000313" key="3">
    <source>
        <dbReference type="Proteomes" id="UP000196082"/>
    </source>
</evidence>
<gene>
    <name evidence="2" type="ORF">B8W72_28415</name>
</gene>
<dbReference type="SUPFAM" id="SSF56399">
    <property type="entry name" value="ADP-ribosylation"/>
    <property type="match status" value="1"/>
</dbReference>
<reference evidence="2 3" key="1">
    <citation type="submission" date="2017-05" db="EMBL/GenBank/DDBJ databases">
        <title>Whole genome sequence of Pseudomonas putida isolate 1312 commercialized as a biostimulant.</title>
        <authorList>
            <person name="Crovadore J."/>
            <person name="Blanc P."/>
            <person name="Chablais R."/>
            <person name="Cochard B."/>
            <person name="Grizard D."/>
            <person name="Lefort F."/>
        </authorList>
    </citation>
    <scope>NUCLEOTIDE SEQUENCE [LARGE SCALE GENOMIC DNA]</scope>
    <source>
        <strain evidence="2 3">1312</strain>
    </source>
</reference>
<dbReference type="NCBIfam" id="TIGR03696">
    <property type="entry name" value="Rhs_assc_core"/>
    <property type="match status" value="1"/>
</dbReference>
<feature type="compositionally biased region" description="Polar residues" evidence="1">
    <location>
        <begin position="121"/>
        <end position="133"/>
    </location>
</feature>
<comment type="caution">
    <text evidence="2">The sequence shown here is derived from an EMBL/GenBank/DDBJ whole genome shotgun (WGS) entry which is preliminary data.</text>
</comment>